<dbReference type="EMBL" id="MU167310">
    <property type="protein sequence ID" value="KAG0143805.1"/>
    <property type="molecule type" value="Genomic_DNA"/>
</dbReference>
<dbReference type="InterPro" id="IPR052000">
    <property type="entry name" value="ETFRF1"/>
</dbReference>
<dbReference type="PANTHER" id="PTHR21024:SF0">
    <property type="entry name" value="ELECTRON TRANSFER FLAVOPROTEIN REGULATORY FACTOR 1"/>
    <property type="match status" value="1"/>
</dbReference>
<accession>A0A9P6NBW0</accession>
<protein>
    <submittedName>
        <fullName evidence="1">Uncharacterized protein</fullName>
    </submittedName>
</protein>
<dbReference type="OrthoDB" id="10258445at2759"/>
<dbReference type="AlphaFoldDB" id="A0A9P6NBW0"/>
<proteinExistence type="predicted"/>
<organism evidence="1 2">
    <name type="scientific">Cronartium quercuum f. sp. fusiforme G11</name>
    <dbReference type="NCBI Taxonomy" id="708437"/>
    <lineage>
        <taxon>Eukaryota</taxon>
        <taxon>Fungi</taxon>
        <taxon>Dikarya</taxon>
        <taxon>Basidiomycota</taxon>
        <taxon>Pucciniomycotina</taxon>
        <taxon>Pucciniomycetes</taxon>
        <taxon>Pucciniales</taxon>
        <taxon>Coleosporiaceae</taxon>
        <taxon>Cronartium</taxon>
    </lineage>
</organism>
<dbReference type="PANTHER" id="PTHR21024">
    <property type="entry name" value="GROWTH HORMONE-INDUCIBLE SOLUBLE PROTEIN-RELATED"/>
    <property type="match status" value="1"/>
</dbReference>
<name>A0A9P6NBW0_9BASI</name>
<dbReference type="GO" id="GO:0090324">
    <property type="term" value="P:negative regulation of oxidative phosphorylation"/>
    <property type="evidence" value="ECO:0007669"/>
    <property type="project" value="InterPro"/>
</dbReference>
<evidence type="ECO:0000313" key="2">
    <source>
        <dbReference type="Proteomes" id="UP000886653"/>
    </source>
</evidence>
<evidence type="ECO:0000313" key="1">
    <source>
        <dbReference type="EMBL" id="KAG0143805.1"/>
    </source>
</evidence>
<reference evidence="1" key="1">
    <citation type="submission" date="2013-11" db="EMBL/GenBank/DDBJ databases">
        <title>Genome sequence of the fusiform rust pathogen reveals effectors for host alternation and coevolution with pine.</title>
        <authorList>
            <consortium name="DOE Joint Genome Institute"/>
            <person name="Smith K."/>
            <person name="Pendleton A."/>
            <person name="Kubisiak T."/>
            <person name="Anderson C."/>
            <person name="Salamov A."/>
            <person name="Aerts A."/>
            <person name="Riley R."/>
            <person name="Clum A."/>
            <person name="Lindquist E."/>
            <person name="Ence D."/>
            <person name="Campbell M."/>
            <person name="Kronenberg Z."/>
            <person name="Feau N."/>
            <person name="Dhillon B."/>
            <person name="Hamelin R."/>
            <person name="Burleigh J."/>
            <person name="Smith J."/>
            <person name="Yandell M."/>
            <person name="Nelson C."/>
            <person name="Grigoriev I."/>
            <person name="Davis J."/>
        </authorList>
    </citation>
    <scope>NUCLEOTIDE SEQUENCE</scope>
    <source>
        <strain evidence="1">G11</strain>
    </source>
</reference>
<keyword evidence="2" id="KW-1185">Reference proteome</keyword>
<dbReference type="GO" id="GO:0005739">
    <property type="term" value="C:mitochondrion"/>
    <property type="evidence" value="ECO:0007669"/>
    <property type="project" value="TreeGrafter"/>
</dbReference>
<dbReference type="GO" id="GO:0022904">
    <property type="term" value="P:respiratory electron transport chain"/>
    <property type="evidence" value="ECO:0007669"/>
    <property type="project" value="TreeGrafter"/>
</dbReference>
<dbReference type="Proteomes" id="UP000886653">
    <property type="component" value="Unassembled WGS sequence"/>
</dbReference>
<sequence>MPHFNILRNRARKVYKELIRLSPQHPDPNYQLAKKTRECFRSTTTRLESIKDQQTKEDEMAKAVAKAQWIRKEIEALIFLARYRELKRRYGDSRNLDGQS</sequence>
<gene>
    <name evidence="1" type="ORF">CROQUDRAFT_660782</name>
</gene>
<comment type="caution">
    <text evidence="1">The sequence shown here is derived from an EMBL/GenBank/DDBJ whole genome shotgun (WGS) entry which is preliminary data.</text>
</comment>